<dbReference type="PANTHER" id="PTHR43663">
    <property type="entry name" value="CHROMATE TRANSPORT PROTEIN-RELATED"/>
    <property type="match status" value="1"/>
</dbReference>
<gene>
    <name evidence="8" type="ORF">LMG21510_00226</name>
</gene>
<evidence type="ECO:0000256" key="3">
    <source>
        <dbReference type="ARBA" id="ARBA00022475"/>
    </source>
</evidence>
<dbReference type="EMBL" id="CAJZAH010000001">
    <property type="protein sequence ID" value="CAG9165855.1"/>
    <property type="molecule type" value="Genomic_DNA"/>
</dbReference>
<comment type="subcellular location">
    <subcellularLocation>
        <location evidence="1">Cell membrane</location>
        <topology evidence="1">Multi-pass membrane protein</topology>
    </subcellularLocation>
</comment>
<accession>A0ABM8WEV0</accession>
<evidence type="ECO:0008006" key="10">
    <source>
        <dbReference type="Google" id="ProtNLM"/>
    </source>
</evidence>
<name>A0ABM8WEV0_9BURK</name>
<dbReference type="InterPro" id="IPR003370">
    <property type="entry name" value="Chromate_transpt"/>
</dbReference>
<organism evidence="8 9">
    <name type="scientific">Cupriavidus respiraculi</name>
    <dbReference type="NCBI Taxonomy" id="195930"/>
    <lineage>
        <taxon>Bacteria</taxon>
        <taxon>Pseudomonadati</taxon>
        <taxon>Pseudomonadota</taxon>
        <taxon>Betaproteobacteria</taxon>
        <taxon>Burkholderiales</taxon>
        <taxon>Burkholderiaceae</taxon>
        <taxon>Cupriavidus</taxon>
    </lineage>
</organism>
<keyword evidence="6 7" id="KW-0472">Membrane</keyword>
<keyword evidence="5 7" id="KW-1133">Transmembrane helix</keyword>
<keyword evidence="3" id="KW-1003">Cell membrane</keyword>
<evidence type="ECO:0000256" key="4">
    <source>
        <dbReference type="ARBA" id="ARBA00022692"/>
    </source>
</evidence>
<feature type="transmembrane region" description="Helical" evidence="7">
    <location>
        <begin position="69"/>
        <end position="95"/>
    </location>
</feature>
<dbReference type="PANTHER" id="PTHR43663:SF1">
    <property type="entry name" value="CHROMATE TRANSPORTER"/>
    <property type="match status" value="1"/>
</dbReference>
<keyword evidence="9" id="KW-1185">Reference proteome</keyword>
<reference evidence="8 9" key="1">
    <citation type="submission" date="2021-08" db="EMBL/GenBank/DDBJ databases">
        <authorList>
            <person name="Peeters C."/>
        </authorList>
    </citation>
    <scope>NUCLEOTIDE SEQUENCE [LARGE SCALE GENOMIC DNA]</scope>
    <source>
        <strain evidence="8 9">LMG 21510</strain>
    </source>
</reference>
<evidence type="ECO:0000256" key="5">
    <source>
        <dbReference type="ARBA" id="ARBA00022989"/>
    </source>
</evidence>
<sequence>MNGPNVLGTLFTHFLLLSVLAIGGTATTLPDMHRLLVETHGWMTDAQFLSMYAISQAAPGPNILFVALFGWQVAGAAGAVVAMLGICGPSSVIALSFEYFSSRKPEARWPGRIRRGLAAVTIGLLFSSGWVLAAGTDHRWTAGALTLLTVVLMLKTRIHPFVLVAIGAAAGLAGLV</sequence>
<protein>
    <recommendedName>
        <fullName evidence="10">Chromate transporter</fullName>
    </recommendedName>
</protein>
<evidence type="ECO:0000256" key="7">
    <source>
        <dbReference type="SAM" id="Phobius"/>
    </source>
</evidence>
<evidence type="ECO:0000313" key="9">
    <source>
        <dbReference type="Proteomes" id="UP000721236"/>
    </source>
</evidence>
<evidence type="ECO:0000256" key="6">
    <source>
        <dbReference type="ARBA" id="ARBA00023136"/>
    </source>
</evidence>
<keyword evidence="4 7" id="KW-0812">Transmembrane</keyword>
<comment type="similarity">
    <text evidence="2">Belongs to the chromate ion transporter (CHR) (TC 2.A.51) family.</text>
</comment>
<evidence type="ECO:0000256" key="2">
    <source>
        <dbReference type="ARBA" id="ARBA00005262"/>
    </source>
</evidence>
<dbReference type="InterPro" id="IPR052518">
    <property type="entry name" value="CHR_Transporter"/>
</dbReference>
<dbReference type="RefSeq" id="WP_222205550.1">
    <property type="nucleotide sequence ID" value="NZ_CAJZAH010000001.1"/>
</dbReference>
<proteinExistence type="inferred from homology"/>
<feature type="transmembrane region" description="Helical" evidence="7">
    <location>
        <begin position="116"/>
        <end position="136"/>
    </location>
</feature>
<evidence type="ECO:0000256" key="1">
    <source>
        <dbReference type="ARBA" id="ARBA00004651"/>
    </source>
</evidence>
<feature type="transmembrane region" description="Helical" evidence="7">
    <location>
        <begin position="156"/>
        <end position="175"/>
    </location>
</feature>
<dbReference type="Proteomes" id="UP000721236">
    <property type="component" value="Unassembled WGS sequence"/>
</dbReference>
<evidence type="ECO:0000313" key="8">
    <source>
        <dbReference type="EMBL" id="CAG9165855.1"/>
    </source>
</evidence>
<comment type="caution">
    <text evidence="8">The sequence shown here is derived from an EMBL/GenBank/DDBJ whole genome shotgun (WGS) entry which is preliminary data.</text>
</comment>
<dbReference type="Pfam" id="PF02417">
    <property type="entry name" value="Chromate_transp"/>
    <property type="match status" value="1"/>
</dbReference>